<dbReference type="EMBL" id="MN079248">
    <property type="protein sequence ID" value="QEA07435.1"/>
    <property type="molecule type" value="Genomic_DNA"/>
</dbReference>
<evidence type="ECO:0000256" key="1">
    <source>
        <dbReference type="ARBA" id="ARBA00006611"/>
    </source>
</evidence>
<dbReference type="InterPro" id="IPR006321">
    <property type="entry name" value="PilT/PilU"/>
</dbReference>
<dbReference type="InterPro" id="IPR050921">
    <property type="entry name" value="T4SS_GSP_E_ATPase"/>
</dbReference>
<dbReference type="AlphaFoldDB" id="A0A5B8RJY6"/>
<proteinExistence type="inferred from homology"/>
<organism evidence="3">
    <name type="scientific">uncultured organism</name>
    <dbReference type="NCBI Taxonomy" id="155900"/>
    <lineage>
        <taxon>unclassified sequences</taxon>
        <taxon>environmental samples</taxon>
    </lineage>
</organism>
<dbReference type="SUPFAM" id="SSF52540">
    <property type="entry name" value="P-loop containing nucleoside triphosphate hydrolases"/>
    <property type="match status" value="1"/>
</dbReference>
<dbReference type="InterPro" id="IPR001482">
    <property type="entry name" value="T2SS/T4SS_dom"/>
</dbReference>
<sequence length="360" mass="40749">MELDRYLQLMPKHNASDLFFSAGAPVGIRIDGRIRAIEPDRKLAADEIERLAHWVMTEPQREEFEREYEINLAYSPRGLGRFRVNIYRQRGSVSMVIRFITHEIPDLEALNLPTRLRELVLEPRGLVLVVGATGSGKSTTLASLIDYRNTQHSGHILTVENPIEYLYQHKRCIIDQREIGLDTHSYERALANAMRGSPDVILIGEIRERETMAHALAYAETGHLCLSTLHANNANQTLDRILNFFPETAHHQLRNDLSQHLCAIVSQRLIPAREGGRVPAVEILLNTPYVSDLLERGEIDELKEAMKQGLEDGMQTFDESLYRLYEAGQITRESALEHADSRNDLGLRIRLGDGGGDLGE</sequence>
<dbReference type="Gene3D" id="3.30.450.90">
    <property type="match status" value="1"/>
</dbReference>
<dbReference type="GO" id="GO:0016887">
    <property type="term" value="F:ATP hydrolysis activity"/>
    <property type="evidence" value="ECO:0007669"/>
    <property type="project" value="InterPro"/>
</dbReference>
<dbReference type="Pfam" id="PF00437">
    <property type="entry name" value="T2SSE"/>
    <property type="match status" value="1"/>
</dbReference>
<protein>
    <submittedName>
        <fullName evidence="3">Twitching mobility protein</fullName>
    </submittedName>
</protein>
<evidence type="ECO:0000313" key="3">
    <source>
        <dbReference type="EMBL" id="QEA07435.1"/>
    </source>
</evidence>
<accession>A0A5B8RJY6</accession>
<dbReference type="CDD" id="cd01131">
    <property type="entry name" value="PilT"/>
    <property type="match status" value="1"/>
</dbReference>
<evidence type="ECO:0000259" key="2">
    <source>
        <dbReference type="Pfam" id="PF00437"/>
    </source>
</evidence>
<dbReference type="GO" id="GO:0005524">
    <property type="term" value="F:ATP binding"/>
    <property type="evidence" value="ECO:0007669"/>
    <property type="project" value="InterPro"/>
</dbReference>
<reference evidence="3" key="1">
    <citation type="submission" date="2019-06" db="EMBL/GenBank/DDBJ databases">
        <authorList>
            <person name="Murdoch R.W."/>
            <person name="Fathepure B."/>
        </authorList>
    </citation>
    <scope>NUCLEOTIDE SEQUENCE</scope>
</reference>
<dbReference type="InterPro" id="IPR027417">
    <property type="entry name" value="P-loop_NTPase"/>
</dbReference>
<feature type="domain" description="Bacterial type II secretion system protein E" evidence="2">
    <location>
        <begin position="7"/>
        <end position="271"/>
    </location>
</feature>
<dbReference type="Gene3D" id="3.40.50.300">
    <property type="entry name" value="P-loop containing nucleotide triphosphate hydrolases"/>
    <property type="match status" value="1"/>
</dbReference>
<comment type="similarity">
    <text evidence="1">Belongs to the GSP E family.</text>
</comment>
<dbReference type="NCBIfam" id="TIGR01420">
    <property type="entry name" value="pilT_fam"/>
    <property type="match status" value="1"/>
</dbReference>
<dbReference type="PANTHER" id="PTHR30486:SF12">
    <property type="entry name" value="TYPE IV PILUS ATPASE PILU"/>
    <property type="match status" value="1"/>
</dbReference>
<gene>
    <name evidence="3" type="primary">pilT_2</name>
    <name evidence="3" type="ORF">KBTEX_03786</name>
</gene>
<dbReference type="PANTHER" id="PTHR30486">
    <property type="entry name" value="TWITCHING MOTILITY PROTEIN PILT"/>
    <property type="match status" value="1"/>
</dbReference>
<name>A0A5B8RJY6_9ZZZZ</name>